<dbReference type="PANTHER" id="PTHR43363:SF1">
    <property type="entry name" value="HYPOXANTHINE-GUANINE PHOSPHORIBOSYLTRANSFERASE"/>
    <property type="match status" value="1"/>
</dbReference>
<dbReference type="CDD" id="cd06223">
    <property type="entry name" value="PRTases_typeI"/>
    <property type="match status" value="1"/>
</dbReference>
<evidence type="ECO:0000256" key="1">
    <source>
        <dbReference type="ARBA" id="ARBA00022676"/>
    </source>
</evidence>
<dbReference type="HOGENOM" id="CLU_092544_0_0_4"/>
<dbReference type="RefSeq" id="WP_002642844.1">
    <property type="nucleotide sequence ID" value="NZ_CP019448.1"/>
</dbReference>
<name>V9HAY8_9NEIS</name>
<gene>
    <name evidence="4" type="ORF">HMPREF9021_02033</name>
</gene>
<proteinExistence type="predicted"/>
<keyword evidence="5" id="KW-1185">Reference proteome</keyword>
<dbReference type="InterPro" id="IPR000836">
    <property type="entry name" value="PRTase_dom"/>
</dbReference>
<dbReference type="KEGG" id="smur:BWP33_02895"/>
<dbReference type="OrthoDB" id="307631at2"/>
<dbReference type="InterPro" id="IPR029057">
    <property type="entry name" value="PRTase-like"/>
</dbReference>
<comment type="caution">
    <text evidence="4">The sequence shown here is derived from an EMBL/GenBank/DDBJ whole genome shotgun (WGS) entry which is preliminary data.</text>
</comment>
<feature type="domain" description="Phosphoribosyltransferase" evidence="3">
    <location>
        <begin position="10"/>
        <end position="155"/>
    </location>
</feature>
<dbReference type="EMBL" id="ADCY02000054">
    <property type="protein sequence ID" value="EFG30128.1"/>
    <property type="molecule type" value="Genomic_DNA"/>
</dbReference>
<reference evidence="4 5" key="2">
    <citation type="submission" date="2011-10" db="EMBL/GenBank/DDBJ databases">
        <title>The Genome Sequence of Simonsiella muelleri ATCC 29453.</title>
        <authorList>
            <consortium name="The Broad Institute Genome Sequencing Platform"/>
            <consortium name="The Broad Institute Genome Sequencing Center for Infectious Disease"/>
            <person name="Earl A."/>
            <person name="Ward D."/>
            <person name="Feldgarden M."/>
            <person name="Gevers D."/>
            <person name="Izard J."/>
            <person name="Baranova O.V."/>
            <person name="Blanton J.M."/>
            <person name="Tanner A.C."/>
            <person name="Dewhirst F."/>
            <person name="Young S.K."/>
            <person name="Zeng Q."/>
            <person name="Gargeya S."/>
            <person name="Fitzgerald M."/>
            <person name="Haas B."/>
            <person name="Abouelleil A."/>
            <person name="Alvarado L."/>
            <person name="Arachchi H.M."/>
            <person name="Berlin A."/>
            <person name="Brown A."/>
            <person name="Chapman S.B."/>
            <person name="Chen Z."/>
            <person name="Dunbar C."/>
            <person name="Freedman E."/>
            <person name="Gearin G."/>
            <person name="Goldberg J."/>
            <person name="Griggs A."/>
            <person name="Gujja S."/>
            <person name="Heiman D."/>
            <person name="Howarth C."/>
            <person name="Larson L."/>
            <person name="Lui A."/>
            <person name="MacDonald P.J.P."/>
            <person name="Montmayeur A."/>
            <person name="Murphy C."/>
            <person name="Neiman D."/>
            <person name="Pearson M."/>
            <person name="Priest M."/>
            <person name="Roberts A."/>
            <person name="Saif S."/>
            <person name="Shea T."/>
            <person name="Shenoy N."/>
            <person name="Sisk P."/>
            <person name="Stolte C."/>
            <person name="Sykes S."/>
            <person name="Wortman J."/>
            <person name="Nusbaum C."/>
            <person name="Birren B."/>
        </authorList>
    </citation>
    <scope>NUCLEOTIDE SEQUENCE [LARGE SCALE GENOMIC DNA]</scope>
    <source>
        <strain evidence="4 5">ATCC 29453</strain>
    </source>
</reference>
<keyword evidence="2" id="KW-0808">Transferase</keyword>
<dbReference type="Gene3D" id="3.40.50.2020">
    <property type="match status" value="1"/>
</dbReference>
<dbReference type="Pfam" id="PF00156">
    <property type="entry name" value="Pribosyltran"/>
    <property type="match status" value="1"/>
</dbReference>
<dbReference type="AlphaFoldDB" id="V9HAY8"/>
<dbReference type="SUPFAM" id="SSF53271">
    <property type="entry name" value="PRTase-like"/>
    <property type="match status" value="1"/>
</dbReference>
<evidence type="ECO:0000313" key="4">
    <source>
        <dbReference type="EMBL" id="EFG30128.1"/>
    </source>
</evidence>
<dbReference type="GO" id="GO:0016757">
    <property type="term" value="F:glycosyltransferase activity"/>
    <property type="evidence" value="ECO:0007669"/>
    <property type="project" value="UniProtKB-KW"/>
</dbReference>
<evidence type="ECO:0000259" key="3">
    <source>
        <dbReference type="Pfam" id="PF00156"/>
    </source>
</evidence>
<dbReference type="eggNOG" id="COG2236">
    <property type="taxonomic scope" value="Bacteria"/>
</dbReference>
<dbReference type="PANTHER" id="PTHR43363">
    <property type="entry name" value="HYPOXANTHINE PHOSPHORIBOSYLTRANSFERASE"/>
    <property type="match status" value="1"/>
</dbReference>
<protein>
    <recommendedName>
        <fullName evidence="3">Phosphoribosyltransferase domain-containing protein</fullName>
    </recommendedName>
</protein>
<sequence>MSVKKVWYTYDNIHETVKHIAEQIQHSGVKYDAMIAIGGGGFIPARMLRCFLGIPIYTVSTAYYLNESCGKTANEIQKTQWLNPIPDQIEGKNILVVDEVDDSRVTAEFVLRELQKENFGEIGFAVLHNKLKEKRGTIPENIHYFSGIEVEDWWINYPWDAVDINAHNHLANQS</sequence>
<organism evidence="4 5">
    <name type="scientific">Simonsiella muelleri ATCC 29453</name>
    <dbReference type="NCBI Taxonomy" id="641147"/>
    <lineage>
        <taxon>Bacteria</taxon>
        <taxon>Pseudomonadati</taxon>
        <taxon>Pseudomonadota</taxon>
        <taxon>Betaproteobacteria</taxon>
        <taxon>Neisseriales</taxon>
        <taxon>Neisseriaceae</taxon>
        <taxon>Simonsiella</taxon>
    </lineage>
</organism>
<evidence type="ECO:0000256" key="2">
    <source>
        <dbReference type="ARBA" id="ARBA00022679"/>
    </source>
</evidence>
<dbReference type="STRING" id="641147.HMPREF9021_02033"/>
<accession>V9HAY8</accession>
<evidence type="ECO:0000313" key="5">
    <source>
        <dbReference type="Proteomes" id="UP000017813"/>
    </source>
</evidence>
<dbReference type="Proteomes" id="UP000017813">
    <property type="component" value="Unassembled WGS sequence"/>
</dbReference>
<keyword evidence="1" id="KW-0328">Glycosyltransferase</keyword>
<reference evidence="4 5" key="1">
    <citation type="submission" date="2010-03" db="EMBL/GenBank/DDBJ databases">
        <authorList>
            <consortium name="The Broad Institute Genome Sequencing Platform"/>
            <person name="Ward D."/>
            <person name="Earl A."/>
            <person name="Feldgarden M."/>
            <person name="Gevers D."/>
            <person name="Young S."/>
            <person name="Zeng Q."/>
            <person name="Koehrsen M."/>
            <person name="Alvarado L."/>
            <person name="Berlin A.M."/>
            <person name="Borenstein D."/>
            <person name="Chapman S.B."/>
            <person name="Chen Z."/>
            <person name="Engels R."/>
            <person name="Freedman E."/>
            <person name="Gellesch M."/>
            <person name="Goldberg J."/>
            <person name="Griggs A."/>
            <person name="Gujja S."/>
            <person name="Heilman E.R."/>
            <person name="Heiman D.I."/>
            <person name="Hepburn T.A."/>
            <person name="Howarth C."/>
            <person name="Jen D."/>
            <person name="Larson L."/>
            <person name="Mehta T."/>
            <person name="Park D."/>
            <person name="Pearson M."/>
            <person name="Richards J."/>
            <person name="Roberts A."/>
            <person name="Saif S."/>
            <person name="Shea T.D."/>
            <person name="Shenoy N."/>
            <person name="Sisk P."/>
            <person name="Stolte C."/>
            <person name="Sykes S.N."/>
            <person name="Walk T."/>
            <person name="White J."/>
            <person name="Yandava C."/>
            <person name="Izard J."/>
            <person name="Baranova O.V."/>
            <person name="Blanton J.M."/>
            <person name="Tanner A.C."/>
            <person name="Dewhirst F."/>
            <person name="Haas B."/>
            <person name="Nusbaum C."/>
            <person name="Birren B."/>
        </authorList>
    </citation>
    <scope>NUCLEOTIDE SEQUENCE [LARGE SCALE GENOMIC DNA]</scope>
    <source>
        <strain evidence="4 5">ATCC 29453</strain>
    </source>
</reference>